<evidence type="ECO:0000259" key="5">
    <source>
        <dbReference type="SMART" id="SM00906"/>
    </source>
</evidence>
<evidence type="ECO:0000256" key="4">
    <source>
        <dbReference type="ARBA" id="ARBA00023242"/>
    </source>
</evidence>
<dbReference type="GO" id="GO:0003677">
    <property type="term" value="F:DNA binding"/>
    <property type="evidence" value="ECO:0007669"/>
    <property type="project" value="UniProtKB-KW"/>
</dbReference>
<keyword evidence="4" id="KW-0539">Nucleus</keyword>
<keyword evidence="7" id="KW-1185">Reference proteome</keyword>
<dbReference type="Proteomes" id="UP001147782">
    <property type="component" value="Unassembled WGS sequence"/>
</dbReference>
<dbReference type="InterPro" id="IPR007219">
    <property type="entry name" value="XnlR_reg_dom"/>
</dbReference>
<reference evidence="6" key="2">
    <citation type="journal article" date="2023" name="IMA Fungus">
        <title>Comparative genomic study of the Penicillium genus elucidates a diverse pangenome and 15 lateral gene transfer events.</title>
        <authorList>
            <person name="Petersen C."/>
            <person name="Sorensen T."/>
            <person name="Nielsen M.R."/>
            <person name="Sondergaard T.E."/>
            <person name="Sorensen J.L."/>
            <person name="Fitzpatrick D.A."/>
            <person name="Frisvad J.C."/>
            <person name="Nielsen K.L."/>
        </authorList>
    </citation>
    <scope>NUCLEOTIDE SEQUENCE</scope>
    <source>
        <strain evidence="6">IBT 29864</strain>
    </source>
</reference>
<comment type="subcellular location">
    <subcellularLocation>
        <location evidence="1">Nucleus</location>
    </subcellularLocation>
</comment>
<dbReference type="OrthoDB" id="39175at2759"/>
<dbReference type="GO" id="GO:0003700">
    <property type="term" value="F:DNA-binding transcription factor activity"/>
    <property type="evidence" value="ECO:0007669"/>
    <property type="project" value="InterPro"/>
</dbReference>
<dbReference type="InterPro" id="IPR050987">
    <property type="entry name" value="AtrR-like"/>
</dbReference>
<feature type="domain" description="Xylanolytic transcriptional activator regulatory" evidence="5">
    <location>
        <begin position="263"/>
        <end position="339"/>
    </location>
</feature>
<proteinExistence type="predicted"/>
<dbReference type="EMBL" id="JAPZBS010000007">
    <property type="protein sequence ID" value="KAJ5368558.1"/>
    <property type="molecule type" value="Genomic_DNA"/>
</dbReference>
<name>A0A9W9V4F5_9EURO</name>
<evidence type="ECO:0000256" key="2">
    <source>
        <dbReference type="ARBA" id="ARBA00022723"/>
    </source>
</evidence>
<sequence length="565" mass="63546">MPDVFDFTDSPSIPGIPANFPQFNPTLHPNERLLTRCASEEAHMTTRPITPSTRQPKVAGIHFLKDGLPSGDFPSLLPGLFLKKDSCESRYQGLNSIGATLSSCLVYARNHSPEFGEHRLLQYLIHGITYMDEANKCVAPRIDPQDLPDRSLVEYGVDLFFKNVYLRYPIVSAELRTSWIRWYEGSSSPPDPIQFLCVCLMTAIGAIMHPSGPTEEMQAKISALHLRAWSMMDYVLAYPYTGSVQVILLHTLYFTQQGKLGIAWSTCGTALRAAESIGLHRHTPGDLQLSDELVRLRARLWWTAYSLDAFLSLCEGRPTGTSPDKTDTKIEPLTPEECFDDSDLVPGPMIYAWYVKLACIVNEVADIIGREKTPNECLYRLAELDLKLIAWRDSIPLEFRPEQENLAPVQLQHHVAWLHVQFFNVLRTLHWTSTLLTHRRDEIFLADGYPRLRSSEAICVASARSLIRTSNSGSEVSDTRGLRILGVPSAFFLAATSTIFMHILKEPRRLSAKADVEYLRAGIHHLTSTYFAAQVGQGQEIFLQMLQIAETATDSFNCMTNRVNV</sequence>
<evidence type="ECO:0000256" key="1">
    <source>
        <dbReference type="ARBA" id="ARBA00004123"/>
    </source>
</evidence>
<evidence type="ECO:0000313" key="6">
    <source>
        <dbReference type="EMBL" id="KAJ5368558.1"/>
    </source>
</evidence>
<dbReference type="PANTHER" id="PTHR46910">
    <property type="entry name" value="TRANSCRIPTION FACTOR PDR1"/>
    <property type="match status" value="1"/>
</dbReference>
<evidence type="ECO:0000256" key="3">
    <source>
        <dbReference type="ARBA" id="ARBA00023125"/>
    </source>
</evidence>
<dbReference type="GO" id="GO:0005634">
    <property type="term" value="C:nucleus"/>
    <property type="evidence" value="ECO:0007669"/>
    <property type="project" value="UniProtKB-SubCell"/>
</dbReference>
<dbReference type="GO" id="GO:0006351">
    <property type="term" value="P:DNA-templated transcription"/>
    <property type="evidence" value="ECO:0007669"/>
    <property type="project" value="InterPro"/>
</dbReference>
<dbReference type="RefSeq" id="XP_056553300.1">
    <property type="nucleotide sequence ID" value="XM_056701237.1"/>
</dbReference>
<reference evidence="6" key="1">
    <citation type="submission" date="2022-11" db="EMBL/GenBank/DDBJ databases">
        <authorList>
            <person name="Petersen C."/>
        </authorList>
    </citation>
    <scope>NUCLEOTIDE SEQUENCE</scope>
    <source>
        <strain evidence="6">IBT 29864</strain>
    </source>
</reference>
<dbReference type="Pfam" id="PF04082">
    <property type="entry name" value="Fungal_trans"/>
    <property type="match status" value="1"/>
</dbReference>
<dbReference type="GeneID" id="81440416"/>
<comment type="caution">
    <text evidence="6">The sequence shown here is derived from an EMBL/GenBank/DDBJ whole genome shotgun (WGS) entry which is preliminary data.</text>
</comment>
<accession>A0A9W9V4F5</accession>
<dbReference type="PANTHER" id="PTHR46910:SF3">
    <property type="entry name" value="HALOTOLERANCE PROTEIN 9-RELATED"/>
    <property type="match status" value="1"/>
</dbReference>
<dbReference type="CDD" id="cd12148">
    <property type="entry name" value="fungal_TF_MHR"/>
    <property type="match status" value="1"/>
</dbReference>
<evidence type="ECO:0000313" key="7">
    <source>
        <dbReference type="Proteomes" id="UP001147782"/>
    </source>
</evidence>
<dbReference type="AlphaFoldDB" id="A0A9W9V4F5"/>
<keyword evidence="3" id="KW-0238">DNA-binding</keyword>
<gene>
    <name evidence="6" type="ORF">N7496_008318</name>
</gene>
<keyword evidence="2" id="KW-0479">Metal-binding</keyword>
<protein>
    <recommendedName>
        <fullName evidence="5">Xylanolytic transcriptional activator regulatory domain-containing protein</fullName>
    </recommendedName>
</protein>
<organism evidence="6 7">
    <name type="scientific">Penicillium cataractarum</name>
    <dbReference type="NCBI Taxonomy" id="2100454"/>
    <lineage>
        <taxon>Eukaryota</taxon>
        <taxon>Fungi</taxon>
        <taxon>Dikarya</taxon>
        <taxon>Ascomycota</taxon>
        <taxon>Pezizomycotina</taxon>
        <taxon>Eurotiomycetes</taxon>
        <taxon>Eurotiomycetidae</taxon>
        <taxon>Eurotiales</taxon>
        <taxon>Aspergillaceae</taxon>
        <taxon>Penicillium</taxon>
    </lineage>
</organism>
<dbReference type="GO" id="GO:0008270">
    <property type="term" value="F:zinc ion binding"/>
    <property type="evidence" value="ECO:0007669"/>
    <property type="project" value="InterPro"/>
</dbReference>
<dbReference type="SMART" id="SM00906">
    <property type="entry name" value="Fungal_trans"/>
    <property type="match status" value="1"/>
</dbReference>